<dbReference type="InterPro" id="IPR036397">
    <property type="entry name" value="RNaseH_sf"/>
</dbReference>
<dbReference type="PROSITE" id="PS51975">
    <property type="entry name" value="RNASE_H_2"/>
    <property type="match status" value="1"/>
</dbReference>
<feature type="binding site" evidence="14 15">
    <location>
        <position position="106"/>
    </location>
    <ligand>
        <name>a divalent metal cation</name>
        <dbReference type="ChEBI" id="CHEBI:60240"/>
    </ligand>
</feature>
<comment type="catalytic activity">
    <reaction evidence="1 14 15 16">
        <text>Endonucleolytic cleavage to 5'-phosphomonoester.</text>
        <dbReference type="EC" id="3.1.26.4"/>
    </reaction>
</comment>
<comment type="caution">
    <text evidence="18">The sequence shown here is derived from an EMBL/GenBank/DDBJ whole genome shotgun (WGS) entry which is preliminary data.</text>
</comment>
<dbReference type="GO" id="GO:0043137">
    <property type="term" value="P:DNA replication, removal of RNA primer"/>
    <property type="evidence" value="ECO:0007669"/>
    <property type="project" value="TreeGrafter"/>
</dbReference>
<evidence type="ECO:0000256" key="3">
    <source>
        <dbReference type="ARBA" id="ARBA00004065"/>
    </source>
</evidence>
<evidence type="ECO:0000313" key="18">
    <source>
        <dbReference type="EMBL" id="KPV39871.1"/>
    </source>
</evidence>
<dbReference type="GO" id="GO:0030145">
    <property type="term" value="F:manganese ion binding"/>
    <property type="evidence" value="ECO:0007669"/>
    <property type="project" value="UniProtKB-UniRule"/>
</dbReference>
<dbReference type="HAMAP" id="MF_00052_B">
    <property type="entry name" value="RNase_HII_B"/>
    <property type="match status" value="1"/>
</dbReference>
<dbReference type="PATRIC" id="fig|471514.4.peg.1249"/>
<keyword evidence="10 14" id="KW-0479">Metal-binding</keyword>
<dbReference type="OrthoDB" id="9803420at2"/>
<dbReference type="Proteomes" id="UP000050482">
    <property type="component" value="Unassembled WGS sequence"/>
</dbReference>
<evidence type="ECO:0000259" key="17">
    <source>
        <dbReference type="PROSITE" id="PS51975"/>
    </source>
</evidence>
<dbReference type="Gene3D" id="3.30.420.10">
    <property type="entry name" value="Ribonuclease H-like superfamily/Ribonuclease H"/>
    <property type="match status" value="1"/>
</dbReference>
<dbReference type="NCBIfam" id="NF000595">
    <property type="entry name" value="PRK00015.1-3"/>
    <property type="match status" value="1"/>
</dbReference>
<evidence type="ECO:0000256" key="5">
    <source>
        <dbReference type="ARBA" id="ARBA00007383"/>
    </source>
</evidence>
<comment type="function">
    <text evidence="3 14 16">Endonuclease that specifically degrades the RNA of RNA-DNA hybrids.</text>
</comment>
<evidence type="ECO:0000313" key="19">
    <source>
        <dbReference type="Proteomes" id="UP000050482"/>
    </source>
</evidence>
<dbReference type="GO" id="GO:0005737">
    <property type="term" value="C:cytoplasm"/>
    <property type="evidence" value="ECO:0007669"/>
    <property type="project" value="UniProtKB-SubCell"/>
</dbReference>
<dbReference type="SUPFAM" id="SSF53098">
    <property type="entry name" value="Ribonuclease H-like"/>
    <property type="match status" value="1"/>
</dbReference>
<evidence type="ECO:0000256" key="13">
    <source>
        <dbReference type="ARBA" id="ARBA00023211"/>
    </source>
</evidence>
<keyword evidence="11 14" id="KW-0255">Endonuclease</keyword>
<comment type="cofactor">
    <cofactor evidence="2">
        <name>Mg(2+)</name>
        <dbReference type="ChEBI" id="CHEBI:18420"/>
    </cofactor>
</comment>
<accession>A0A0P9EMU3</accession>
<evidence type="ECO:0000256" key="8">
    <source>
        <dbReference type="ARBA" id="ARBA00022490"/>
    </source>
</evidence>
<evidence type="ECO:0000256" key="4">
    <source>
        <dbReference type="ARBA" id="ARBA00004496"/>
    </source>
</evidence>
<keyword evidence="9 14" id="KW-0540">Nuclease</keyword>
<keyword evidence="13 14" id="KW-0464">Manganese</keyword>
<dbReference type="InterPro" id="IPR001352">
    <property type="entry name" value="RNase_HII/HIII"/>
</dbReference>
<keyword evidence="19" id="KW-1185">Reference proteome</keyword>
<reference evidence="18 19" key="1">
    <citation type="submission" date="2015-09" db="EMBL/GenBank/DDBJ databases">
        <title>Draft genome sequence of Alicyclobacillus ferrooxydans DSM 22381.</title>
        <authorList>
            <person name="Hemp J."/>
        </authorList>
    </citation>
    <scope>NUCLEOTIDE SEQUENCE [LARGE SCALE GENOMIC DNA]</scope>
    <source>
        <strain evidence="18 19">TC-34</strain>
    </source>
</reference>
<dbReference type="CDD" id="cd07182">
    <property type="entry name" value="RNase_HII_bacteria_HII_like"/>
    <property type="match status" value="1"/>
</dbReference>
<gene>
    <name evidence="14" type="primary">rnhB</name>
    <name evidence="18" type="ORF">AN477_22190</name>
</gene>
<feature type="domain" description="RNase H type-2" evidence="17">
    <location>
        <begin position="7"/>
        <end position="200"/>
    </location>
</feature>
<feature type="binding site" evidence="14 15">
    <location>
        <position position="14"/>
    </location>
    <ligand>
        <name>a divalent metal cation</name>
        <dbReference type="ChEBI" id="CHEBI:60240"/>
    </ligand>
</feature>
<comment type="cofactor">
    <cofactor evidence="14 15">
        <name>Mn(2+)</name>
        <dbReference type="ChEBI" id="CHEBI:29035"/>
    </cofactor>
    <cofactor evidence="14 15">
        <name>Mg(2+)</name>
        <dbReference type="ChEBI" id="CHEBI:18420"/>
    </cofactor>
    <text evidence="14 15">Manganese or magnesium. Binds 1 divalent metal ion per monomer in the absence of substrate. May bind a second metal ion after substrate binding.</text>
</comment>
<evidence type="ECO:0000256" key="1">
    <source>
        <dbReference type="ARBA" id="ARBA00000077"/>
    </source>
</evidence>
<evidence type="ECO:0000256" key="10">
    <source>
        <dbReference type="ARBA" id="ARBA00022723"/>
    </source>
</evidence>
<evidence type="ECO:0000256" key="9">
    <source>
        <dbReference type="ARBA" id="ARBA00022722"/>
    </source>
</evidence>
<name>A0A0P9EMU3_9BACL</name>
<organism evidence="18 19">
    <name type="scientific">Alicyclobacillus ferrooxydans</name>
    <dbReference type="NCBI Taxonomy" id="471514"/>
    <lineage>
        <taxon>Bacteria</taxon>
        <taxon>Bacillati</taxon>
        <taxon>Bacillota</taxon>
        <taxon>Bacilli</taxon>
        <taxon>Bacillales</taxon>
        <taxon>Alicyclobacillaceae</taxon>
        <taxon>Alicyclobacillus</taxon>
    </lineage>
</organism>
<evidence type="ECO:0000256" key="14">
    <source>
        <dbReference type="HAMAP-Rule" id="MF_00052"/>
    </source>
</evidence>
<dbReference type="InterPro" id="IPR012337">
    <property type="entry name" value="RNaseH-like_sf"/>
</dbReference>
<dbReference type="InterPro" id="IPR022898">
    <property type="entry name" value="RNase_HII"/>
</dbReference>
<dbReference type="PANTHER" id="PTHR10954:SF18">
    <property type="entry name" value="RIBONUCLEASE HII"/>
    <property type="match status" value="1"/>
</dbReference>
<feature type="binding site" evidence="14 15">
    <location>
        <position position="13"/>
    </location>
    <ligand>
        <name>a divalent metal cation</name>
        <dbReference type="ChEBI" id="CHEBI:60240"/>
    </ligand>
</feature>
<keyword evidence="12 14" id="KW-0378">Hydrolase</keyword>
<dbReference type="EC" id="3.1.26.4" evidence="6 14"/>
<dbReference type="GO" id="GO:0006298">
    <property type="term" value="P:mismatch repair"/>
    <property type="evidence" value="ECO:0007669"/>
    <property type="project" value="TreeGrafter"/>
</dbReference>
<comment type="similarity">
    <text evidence="5 14 16">Belongs to the RNase HII family.</text>
</comment>
<dbReference type="STRING" id="471514.AN477_22190"/>
<dbReference type="GO" id="GO:0003723">
    <property type="term" value="F:RNA binding"/>
    <property type="evidence" value="ECO:0007669"/>
    <property type="project" value="UniProtKB-UniRule"/>
</dbReference>
<dbReference type="GO" id="GO:0032299">
    <property type="term" value="C:ribonuclease H2 complex"/>
    <property type="evidence" value="ECO:0007669"/>
    <property type="project" value="TreeGrafter"/>
</dbReference>
<evidence type="ECO:0000256" key="2">
    <source>
        <dbReference type="ARBA" id="ARBA00001946"/>
    </source>
</evidence>
<evidence type="ECO:0000256" key="12">
    <source>
        <dbReference type="ARBA" id="ARBA00022801"/>
    </source>
</evidence>
<evidence type="ECO:0000256" key="15">
    <source>
        <dbReference type="PROSITE-ProRule" id="PRU01319"/>
    </source>
</evidence>
<proteinExistence type="inferred from homology"/>
<evidence type="ECO:0000256" key="11">
    <source>
        <dbReference type="ARBA" id="ARBA00022759"/>
    </source>
</evidence>
<evidence type="ECO:0000256" key="7">
    <source>
        <dbReference type="ARBA" id="ARBA00019179"/>
    </source>
</evidence>
<dbReference type="PANTHER" id="PTHR10954">
    <property type="entry name" value="RIBONUCLEASE H2 SUBUNIT A"/>
    <property type="match status" value="1"/>
</dbReference>
<evidence type="ECO:0000256" key="16">
    <source>
        <dbReference type="RuleBase" id="RU003515"/>
    </source>
</evidence>
<dbReference type="AlphaFoldDB" id="A0A0P9EMU3"/>
<sequence length="205" mass="22070">MVHPCKGEYAGVDEAGRGALAGPVVAAAVIIGGRPEDWAGVTDSKALSKKQRESLYSRIREHALAVGVGMADPLEIDDLNILHASRLAMARALYQLEVIPDVALIDGPYPPLFPAETLPSIPVIDGDAKCLSIAAASIIAKVERDRIMAKLHIEYPEYRFDQNAGYPTASHLAALSEIGPSAIHRQSYKPVQRASQARLDLFGHE</sequence>
<dbReference type="EMBL" id="LJCO01000103">
    <property type="protein sequence ID" value="KPV39871.1"/>
    <property type="molecule type" value="Genomic_DNA"/>
</dbReference>
<evidence type="ECO:0000256" key="6">
    <source>
        <dbReference type="ARBA" id="ARBA00012180"/>
    </source>
</evidence>
<protein>
    <recommendedName>
        <fullName evidence="7 14">Ribonuclease HII</fullName>
        <shortName evidence="14">RNase HII</shortName>
        <ecNumber evidence="6 14">3.1.26.4</ecNumber>
    </recommendedName>
</protein>
<dbReference type="InterPro" id="IPR024567">
    <property type="entry name" value="RNase_HII/HIII_dom"/>
</dbReference>
<dbReference type="Pfam" id="PF01351">
    <property type="entry name" value="RNase_HII"/>
    <property type="match status" value="1"/>
</dbReference>
<comment type="subcellular location">
    <subcellularLocation>
        <location evidence="4 14">Cytoplasm</location>
    </subcellularLocation>
</comment>
<dbReference type="GO" id="GO:0004523">
    <property type="term" value="F:RNA-DNA hybrid ribonuclease activity"/>
    <property type="evidence" value="ECO:0007669"/>
    <property type="project" value="UniProtKB-UniRule"/>
</dbReference>
<keyword evidence="8 14" id="KW-0963">Cytoplasm</keyword>